<dbReference type="GO" id="GO:0019252">
    <property type="term" value="P:starch biosynthetic process"/>
    <property type="evidence" value="ECO:0007669"/>
    <property type="project" value="UniProtKB-UniPathway"/>
</dbReference>
<keyword evidence="10" id="KW-1185">Reference proteome</keyword>
<accession>A0A7J7KVV7</accession>
<keyword evidence="5" id="KW-0750">Starch biosynthesis</keyword>
<dbReference type="InterPro" id="IPR011835">
    <property type="entry name" value="GS/SS"/>
</dbReference>
<evidence type="ECO:0000259" key="8">
    <source>
        <dbReference type="Pfam" id="PF08323"/>
    </source>
</evidence>
<dbReference type="EMBL" id="JACGCM010002836">
    <property type="protein sequence ID" value="KAF6134505.1"/>
    <property type="molecule type" value="Genomic_DNA"/>
</dbReference>
<dbReference type="CDD" id="cd03791">
    <property type="entry name" value="GT5_Glycogen_synthase_DULL1-like"/>
    <property type="match status" value="1"/>
</dbReference>
<reference evidence="9 10" key="1">
    <citation type="journal article" date="2020" name="IScience">
        <title>Genome Sequencing of the Endangered Kingdonia uniflora (Circaeasteraceae, Ranunculales) Reveals Potential Mechanisms of Evolutionary Specialization.</title>
        <authorList>
            <person name="Sun Y."/>
            <person name="Deng T."/>
            <person name="Zhang A."/>
            <person name="Moore M.J."/>
            <person name="Landis J.B."/>
            <person name="Lin N."/>
            <person name="Zhang H."/>
            <person name="Zhang X."/>
            <person name="Huang J."/>
            <person name="Zhang X."/>
            <person name="Sun H."/>
            <person name="Wang H."/>
        </authorList>
    </citation>
    <scope>NUCLEOTIDE SEQUENCE [LARGE SCALE GENOMIC DNA]</scope>
    <source>
        <strain evidence="9">TB1705</strain>
        <tissue evidence="9">Leaf</tissue>
    </source>
</reference>
<protein>
    <recommendedName>
        <fullName evidence="8">Starch synthase catalytic domain-containing protein</fullName>
    </recommendedName>
</protein>
<dbReference type="OrthoDB" id="512920at2759"/>
<evidence type="ECO:0000256" key="2">
    <source>
        <dbReference type="ARBA" id="ARBA00010281"/>
    </source>
</evidence>
<evidence type="ECO:0000313" key="10">
    <source>
        <dbReference type="Proteomes" id="UP000541444"/>
    </source>
</evidence>
<dbReference type="HAMAP" id="MF_00484">
    <property type="entry name" value="Glycogen_synth"/>
    <property type="match status" value="1"/>
</dbReference>
<keyword evidence="4" id="KW-0808">Transferase</keyword>
<comment type="similarity">
    <text evidence="2">Belongs to the glycosyltransferase 1 family. Bacterial/plant glycogen synthase subfamily.</text>
</comment>
<evidence type="ECO:0000256" key="4">
    <source>
        <dbReference type="ARBA" id="ARBA00022679"/>
    </source>
</evidence>
<evidence type="ECO:0000256" key="6">
    <source>
        <dbReference type="ARBA" id="ARBA00022946"/>
    </source>
</evidence>
<feature type="domain" description="Starch synthase catalytic" evidence="8">
    <location>
        <begin position="443"/>
        <end position="553"/>
    </location>
</feature>
<dbReference type="NCBIfam" id="TIGR02095">
    <property type="entry name" value="glgA"/>
    <property type="match status" value="1"/>
</dbReference>
<evidence type="ECO:0000313" key="9">
    <source>
        <dbReference type="EMBL" id="KAF6134505.1"/>
    </source>
</evidence>
<comment type="pathway">
    <text evidence="1">Glycan biosynthesis; starch biosynthesis.</text>
</comment>
<dbReference type="PANTHER" id="PTHR45825">
    <property type="entry name" value="GRANULE-BOUND STARCH SYNTHASE 1, CHLOROPLASTIC/AMYLOPLASTIC"/>
    <property type="match status" value="1"/>
</dbReference>
<sequence>MTSFGSLESYVFLHNGNLRWPPILSNYSFFKGKSNLESHSVFPKVVIDGETCSSGSNFGAMIGVDKRSFLRGSRSKCVRVVGKNGSGGERADGEIGDALEATIEKSKKVLAMQRDLLQQIAERRKLVSSIRSNISHVEEDVFTYDEKEKSSHYSDSSSTGRNDSDRKYTSGSRSGSYGTPDIVDKPVHAGGGFGEGMKKPREKVPLKMDFSKQFKKASAETVQSKVVPTFLSGVSETLGLEYGSVEELAKASVTSETNEAAKKETVKPPLLAGANVMNIILVAAECAPWSKTGGLGDVAGALPKALARRGHRVMVVAPMYGNYAELKESGVRKMYKVHGQDVEVSYFQAFIDGVDFVFIESHMFRHIENNIYGGQRLEILKRMVLFCKAAIEAYDASDPITFVSSQGNIPVLGCPPVEILQYVAQVPWYVPCGGVCYGDGNLVFVANDWHTALLPVYLRAYYRDNGLMNYARSVLVIHNMAHQGRGPIDDFSYVELPENYKDLFKFDDPIGGTHFNIFAAGLKTADRIVTVSHGYSWELKTSEGGWGLHGIISENDWKLKGIVNGIDEKEWSPQVDVHLTSDGYTHYSLETLKTGKPKCKAALQKELGLPVRENVPLIGFIGRLDDQKGVDLIAEAIPWMVDQDVQLVMLGTGRPDLEQLLRHFESQHHDKVRGWVGFSVKVAHRITAGADILLMPSRFEPCGLNQLYAMSYGTVPVVHAVGGLRDTVQPFDPYNESGLGWTFNKAESGRLIHALGNCLLTYREYRNSWEGIQRRGMTQDLSWDNAAQNYEEVLVAAKYHW</sequence>
<evidence type="ECO:0000256" key="5">
    <source>
        <dbReference type="ARBA" id="ARBA00022922"/>
    </source>
</evidence>
<dbReference type="FunFam" id="3.40.50.2000:FF:000025">
    <property type="entry name" value="Starch synthase, chloroplastic/amyloplastic"/>
    <property type="match status" value="1"/>
</dbReference>
<keyword evidence="3" id="KW-0328">Glycosyltransferase</keyword>
<feature type="domain" description="Starch synthase catalytic" evidence="8">
    <location>
        <begin position="278"/>
        <end position="395"/>
    </location>
</feature>
<dbReference type="Pfam" id="PF13692">
    <property type="entry name" value="Glyco_trans_1_4"/>
    <property type="match status" value="1"/>
</dbReference>
<dbReference type="PANTHER" id="PTHR45825:SF2">
    <property type="entry name" value="STARCH SYNTHASE 2, CHLOROPLASTIC_AMYLOPLASTIC"/>
    <property type="match status" value="1"/>
</dbReference>
<evidence type="ECO:0000256" key="7">
    <source>
        <dbReference type="SAM" id="MobiDB-lite"/>
    </source>
</evidence>
<evidence type="ECO:0000256" key="3">
    <source>
        <dbReference type="ARBA" id="ARBA00022676"/>
    </source>
</evidence>
<organism evidence="9 10">
    <name type="scientific">Kingdonia uniflora</name>
    <dbReference type="NCBI Taxonomy" id="39325"/>
    <lineage>
        <taxon>Eukaryota</taxon>
        <taxon>Viridiplantae</taxon>
        <taxon>Streptophyta</taxon>
        <taxon>Embryophyta</taxon>
        <taxon>Tracheophyta</taxon>
        <taxon>Spermatophyta</taxon>
        <taxon>Magnoliopsida</taxon>
        <taxon>Ranunculales</taxon>
        <taxon>Circaeasteraceae</taxon>
        <taxon>Kingdonia</taxon>
    </lineage>
</organism>
<gene>
    <name evidence="9" type="ORF">GIB67_028526</name>
</gene>
<dbReference type="InterPro" id="IPR013534">
    <property type="entry name" value="Starch_synth_cat_dom"/>
</dbReference>
<proteinExistence type="inferred from homology"/>
<name>A0A7J7KVV7_9MAGN</name>
<feature type="compositionally biased region" description="Low complexity" evidence="7">
    <location>
        <begin position="169"/>
        <end position="179"/>
    </location>
</feature>
<evidence type="ECO:0000256" key="1">
    <source>
        <dbReference type="ARBA" id="ARBA00004727"/>
    </source>
</evidence>
<feature type="region of interest" description="Disordered" evidence="7">
    <location>
        <begin position="145"/>
        <end position="200"/>
    </location>
</feature>
<dbReference type="Pfam" id="PF08323">
    <property type="entry name" value="Glyco_transf_5"/>
    <property type="match status" value="2"/>
</dbReference>
<dbReference type="Proteomes" id="UP000541444">
    <property type="component" value="Unassembled WGS sequence"/>
</dbReference>
<keyword evidence="6" id="KW-0809">Transit peptide</keyword>
<dbReference type="SUPFAM" id="SSF53756">
    <property type="entry name" value="UDP-Glycosyltransferase/glycogen phosphorylase"/>
    <property type="match status" value="1"/>
</dbReference>
<dbReference type="Gene3D" id="3.40.50.2000">
    <property type="entry name" value="Glycogen Phosphorylase B"/>
    <property type="match status" value="2"/>
</dbReference>
<dbReference type="AlphaFoldDB" id="A0A7J7KVV7"/>
<comment type="caution">
    <text evidence="9">The sequence shown here is derived from an EMBL/GenBank/DDBJ whole genome shotgun (WGS) entry which is preliminary data.</text>
</comment>
<dbReference type="GO" id="GO:0004373">
    <property type="term" value="F:alpha-1,4-glucan glucosyltransferase (UDP-glucose donor) activity"/>
    <property type="evidence" value="ECO:0007669"/>
    <property type="project" value="InterPro"/>
</dbReference>
<dbReference type="UniPathway" id="UPA00152"/>